<feature type="domain" description="Response regulatory" evidence="2">
    <location>
        <begin position="2"/>
        <end position="119"/>
    </location>
</feature>
<evidence type="ECO:0000256" key="1">
    <source>
        <dbReference type="PROSITE-ProRule" id="PRU00169"/>
    </source>
</evidence>
<dbReference type="InterPro" id="IPR011006">
    <property type="entry name" value="CheY-like_superfamily"/>
</dbReference>
<keyword evidence="1" id="KW-0597">Phosphoprotein</keyword>
<dbReference type="PANTHER" id="PTHR43228">
    <property type="entry name" value="TWO-COMPONENT RESPONSE REGULATOR"/>
    <property type="match status" value="1"/>
</dbReference>
<dbReference type="OrthoDB" id="9790669at2"/>
<gene>
    <name evidence="3" type="ORF">FTW19_10055</name>
</gene>
<dbReference type="InterPro" id="IPR001789">
    <property type="entry name" value="Sig_transdc_resp-reg_receiver"/>
</dbReference>
<dbReference type="PANTHER" id="PTHR43228:SF1">
    <property type="entry name" value="TWO-COMPONENT RESPONSE REGULATOR ARR22"/>
    <property type="match status" value="1"/>
</dbReference>
<dbReference type="Pfam" id="PF00072">
    <property type="entry name" value="Response_reg"/>
    <property type="match status" value="1"/>
</dbReference>
<dbReference type="SUPFAM" id="SSF52172">
    <property type="entry name" value="CheY-like"/>
    <property type="match status" value="1"/>
</dbReference>
<dbReference type="RefSeq" id="WP_147647499.1">
    <property type="nucleotide sequence ID" value="NZ_CP042806.1"/>
</dbReference>
<dbReference type="KEGG" id="talb:FTW19_10055"/>
<sequence>MDILLVDDSKTMRQLVKRALRQAGYENLQIGEAGNGAEALSMVQAEQPKLVLSDWNMPEMLGIDLLKRVRGQNCQVPFGFITSESSEDIRETAMKEGASFFITKPFTPENIDAALAPHMSK</sequence>
<name>A0A5B9E960_9BACT</name>
<organism evidence="3 4">
    <name type="scientific">Terriglobus albidus</name>
    <dbReference type="NCBI Taxonomy" id="1592106"/>
    <lineage>
        <taxon>Bacteria</taxon>
        <taxon>Pseudomonadati</taxon>
        <taxon>Acidobacteriota</taxon>
        <taxon>Terriglobia</taxon>
        <taxon>Terriglobales</taxon>
        <taxon>Acidobacteriaceae</taxon>
        <taxon>Terriglobus</taxon>
    </lineage>
</organism>
<dbReference type="EMBL" id="CP042806">
    <property type="protein sequence ID" value="QEE28309.1"/>
    <property type="molecule type" value="Genomic_DNA"/>
</dbReference>
<feature type="modified residue" description="4-aspartylphosphate" evidence="1">
    <location>
        <position position="54"/>
    </location>
</feature>
<dbReference type="PROSITE" id="PS50110">
    <property type="entry name" value="RESPONSE_REGULATORY"/>
    <property type="match status" value="1"/>
</dbReference>
<dbReference type="Proteomes" id="UP000321820">
    <property type="component" value="Chromosome"/>
</dbReference>
<protein>
    <submittedName>
        <fullName evidence="3">Response regulator</fullName>
    </submittedName>
</protein>
<reference evidence="3 4" key="1">
    <citation type="submission" date="2019-08" db="EMBL/GenBank/DDBJ databases">
        <title>Complete genome sequence of Terriglobus albidus strain ORNL.</title>
        <authorList>
            <person name="Podar M."/>
        </authorList>
    </citation>
    <scope>NUCLEOTIDE SEQUENCE [LARGE SCALE GENOMIC DNA]</scope>
    <source>
        <strain evidence="3 4">ORNL</strain>
    </source>
</reference>
<dbReference type="GO" id="GO:0000160">
    <property type="term" value="P:phosphorelay signal transduction system"/>
    <property type="evidence" value="ECO:0007669"/>
    <property type="project" value="InterPro"/>
</dbReference>
<keyword evidence="4" id="KW-1185">Reference proteome</keyword>
<dbReference type="SMART" id="SM00448">
    <property type="entry name" value="REC"/>
    <property type="match status" value="1"/>
</dbReference>
<evidence type="ECO:0000313" key="4">
    <source>
        <dbReference type="Proteomes" id="UP000321820"/>
    </source>
</evidence>
<evidence type="ECO:0000313" key="3">
    <source>
        <dbReference type="EMBL" id="QEE28309.1"/>
    </source>
</evidence>
<proteinExistence type="predicted"/>
<dbReference type="Gene3D" id="3.40.50.2300">
    <property type="match status" value="1"/>
</dbReference>
<evidence type="ECO:0000259" key="2">
    <source>
        <dbReference type="PROSITE" id="PS50110"/>
    </source>
</evidence>
<dbReference type="AlphaFoldDB" id="A0A5B9E960"/>
<accession>A0A5B9E960</accession>
<dbReference type="InterPro" id="IPR052048">
    <property type="entry name" value="ST_Response_Regulator"/>
</dbReference>